<evidence type="ECO:0000313" key="3">
    <source>
        <dbReference type="EMBL" id="MFC5145860.1"/>
    </source>
</evidence>
<dbReference type="PROSITE" id="PS51462">
    <property type="entry name" value="NUDIX"/>
    <property type="match status" value="1"/>
</dbReference>
<dbReference type="GO" id="GO:0016787">
    <property type="term" value="F:hydrolase activity"/>
    <property type="evidence" value="ECO:0007669"/>
    <property type="project" value="UniProtKB-KW"/>
</dbReference>
<evidence type="ECO:0000259" key="2">
    <source>
        <dbReference type="PROSITE" id="PS51462"/>
    </source>
</evidence>
<comment type="caution">
    <text evidence="3">The sequence shown here is derived from an EMBL/GenBank/DDBJ whole genome shotgun (WGS) entry which is preliminary data.</text>
</comment>
<feature type="domain" description="Nudix hydrolase" evidence="2">
    <location>
        <begin position="109"/>
        <end position="236"/>
    </location>
</feature>
<dbReference type="SUPFAM" id="SSF55811">
    <property type="entry name" value="Nudix"/>
    <property type="match status" value="1"/>
</dbReference>
<dbReference type="RefSeq" id="WP_382041338.1">
    <property type="nucleotide sequence ID" value="NZ_JBHSKJ010000007.1"/>
</dbReference>
<dbReference type="EMBL" id="JBHSKJ010000007">
    <property type="protein sequence ID" value="MFC5145860.1"/>
    <property type="molecule type" value="Genomic_DNA"/>
</dbReference>
<evidence type="ECO:0000256" key="1">
    <source>
        <dbReference type="SAM" id="MobiDB-lite"/>
    </source>
</evidence>
<keyword evidence="3" id="KW-0378">Hydrolase</keyword>
<feature type="compositionally biased region" description="Low complexity" evidence="1">
    <location>
        <begin position="56"/>
        <end position="69"/>
    </location>
</feature>
<dbReference type="InterPro" id="IPR015797">
    <property type="entry name" value="NUDIX_hydrolase-like_dom_sf"/>
</dbReference>
<protein>
    <submittedName>
        <fullName evidence="3">NUDIX hydrolase</fullName>
        <ecNumber evidence="3">3.6.-.-</ecNumber>
    </submittedName>
</protein>
<sequence>MREEIPATTPYDRLRAARPELFGNSPGGIDILFDPADVEEARRTADTGAQNTGAESSGTADAGTESTAAEGATAPVGVVYADRFVTLVRDAVRFPGGAPGLYVRMLSTVASPGAVVLPLTPAGEVVLVEHYRHATRSWHWEVPRGMGAPGATGAENAVRELAEEIGADATELISLGHMHPDSGLIADRVELFAARIDGFGSPETSEGIRRIVPRPWPEVAEMVATGEIACGFTIAVITRALLNGLLGKGLPADGLPETGLPGSGLPVNTAEGTGEKH</sequence>
<dbReference type="InterPro" id="IPR000086">
    <property type="entry name" value="NUDIX_hydrolase_dom"/>
</dbReference>
<feature type="region of interest" description="Disordered" evidence="1">
    <location>
        <begin position="256"/>
        <end position="277"/>
    </location>
</feature>
<evidence type="ECO:0000313" key="4">
    <source>
        <dbReference type="Proteomes" id="UP001596222"/>
    </source>
</evidence>
<dbReference type="CDD" id="cd03424">
    <property type="entry name" value="NUDIX_ADPRase_Nudt5_UGPPase_Nudt14"/>
    <property type="match status" value="1"/>
</dbReference>
<dbReference type="EC" id="3.6.-.-" evidence="3"/>
<dbReference type="Proteomes" id="UP001596222">
    <property type="component" value="Unassembled WGS sequence"/>
</dbReference>
<name>A0ABW0A074_9ACTN</name>
<organism evidence="3 4">
    <name type="scientific">Streptomyces aureoversilis</name>
    <dbReference type="NCBI Taxonomy" id="67277"/>
    <lineage>
        <taxon>Bacteria</taxon>
        <taxon>Bacillati</taxon>
        <taxon>Actinomycetota</taxon>
        <taxon>Actinomycetes</taxon>
        <taxon>Kitasatosporales</taxon>
        <taxon>Streptomycetaceae</taxon>
        <taxon>Streptomyces</taxon>
    </lineage>
</organism>
<proteinExistence type="predicted"/>
<dbReference type="Gene3D" id="3.90.79.10">
    <property type="entry name" value="Nucleoside Triphosphate Pyrophosphohydrolase"/>
    <property type="match status" value="1"/>
</dbReference>
<dbReference type="Pfam" id="PF00293">
    <property type="entry name" value="NUDIX"/>
    <property type="match status" value="1"/>
</dbReference>
<feature type="region of interest" description="Disordered" evidence="1">
    <location>
        <begin position="41"/>
        <end position="69"/>
    </location>
</feature>
<gene>
    <name evidence="3" type="ORF">ACFPP6_14440</name>
</gene>
<reference evidence="4" key="1">
    <citation type="journal article" date="2019" name="Int. J. Syst. Evol. Microbiol.">
        <title>The Global Catalogue of Microorganisms (GCM) 10K type strain sequencing project: providing services to taxonomists for standard genome sequencing and annotation.</title>
        <authorList>
            <consortium name="The Broad Institute Genomics Platform"/>
            <consortium name="The Broad Institute Genome Sequencing Center for Infectious Disease"/>
            <person name="Wu L."/>
            <person name="Ma J."/>
        </authorList>
    </citation>
    <scope>NUCLEOTIDE SEQUENCE [LARGE SCALE GENOMIC DNA]</scope>
    <source>
        <strain evidence="4">CGMCC 4.1641</strain>
    </source>
</reference>
<accession>A0ABW0A074</accession>
<keyword evidence="4" id="KW-1185">Reference proteome</keyword>